<sequence length="324" mass="34666">MLPLSRAAWAAAVLIALLPTWWLWEEWSAPEPLQTLEWAGLEDFEEHGDVYGMVRLYSGSKPTPVLSPLVGDLGAVAEVAYWYALPAVLVLAGFLGCLRQGDPEAVGRRVAWGLVAVAAAGPVTAPDFSLTVLSPEWFVAMADCWGRDQVCYLLAALLVLAASLGMPRRPGPVPEGTGLRAAALLADYVIFCAALGLVMPLLSESRFTGLGGLLSQLESGKLPVGTDLAVVALLFLYVWIPRGTTVGKRLLGLRVEGAGPGKAVLRTLLFPVAVLWPEVGVLWLATDALWSFADRDGRMLHDRLLGTSVTFTRGHPATLRPPVP</sequence>
<dbReference type="RefSeq" id="WP_219542836.1">
    <property type="nucleotide sequence ID" value="NZ_JAHKRN010000001.1"/>
</dbReference>
<accession>A0ABW1BMJ4</accession>
<protein>
    <submittedName>
        <fullName evidence="7">RDD family protein</fullName>
    </submittedName>
</protein>
<feature type="transmembrane region" description="Helical" evidence="5">
    <location>
        <begin position="80"/>
        <end position="98"/>
    </location>
</feature>
<comment type="caution">
    <text evidence="7">The sequence shown here is derived from an EMBL/GenBank/DDBJ whole genome shotgun (WGS) entry which is preliminary data.</text>
</comment>
<dbReference type="InterPro" id="IPR010432">
    <property type="entry name" value="RDD"/>
</dbReference>
<dbReference type="Pfam" id="PF06271">
    <property type="entry name" value="RDD"/>
    <property type="match status" value="1"/>
</dbReference>
<keyword evidence="2 5" id="KW-0812">Transmembrane</keyword>
<name>A0ABW1BMJ4_9ACTN</name>
<feature type="transmembrane region" description="Helical" evidence="5">
    <location>
        <begin position="150"/>
        <end position="167"/>
    </location>
</feature>
<comment type="subcellular location">
    <subcellularLocation>
        <location evidence="1">Membrane</location>
        <topology evidence="1">Multi-pass membrane protein</topology>
    </subcellularLocation>
</comment>
<keyword evidence="4 5" id="KW-0472">Membrane</keyword>
<dbReference type="Proteomes" id="UP001596096">
    <property type="component" value="Unassembled WGS sequence"/>
</dbReference>
<evidence type="ECO:0000313" key="7">
    <source>
        <dbReference type="EMBL" id="MFC5813878.1"/>
    </source>
</evidence>
<gene>
    <name evidence="7" type="ORF">ACFPUY_02215</name>
</gene>
<feature type="transmembrane region" description="Helical" evidence="5">
    <location>
        <begin position="179"/>
        <end position="202"/>
    </location>
</feature>
<feature type="transmembrane region" description="Helical" evidence="5">
    <location>
        <begin position="7"/>
        <end position="24"/>
    </location>
</feature>
<feature type="transmembrane region" description="Helical" evidence="5">
    <location>
        <begin position="110"/>
        <end position="130"/>
    </location>
</feature>
<feature type="domain" description="RDD" evidence="6">
    <location>
        <begin position="177"/>
        <end position="305"/>
    </location>
</feature>
<dbReference type="EMBL" id="JBHSNW010000001">
    <property type="protein sequence ID" value="MFC5813878.1"/>
    <property type="molecule type" value="Genomic_DNA"/>
</dbReference>
<organism evidence="7 8">
    <name type="scientific">Nonomuraea harbinensis</name>
    <dbReference type="NCBI Taxonomy" id="1286938"/>
    <lineage>
        <taxon>Bacteria</taxon>
        <taxon>Bacillati</taxon>
        <taxon>Actinomycetota</taxon>
        <taxon>Actinomycetes</taxon>
        <taxon>Streptosporangiales</taxon>
        <taxon>Streptosporangiaceae</taxon>
        <taxon>Nonomuraea</taxon>
    </lineage>
</organism>
<reference evidence="8" key="1">
    <citation type="journal article" date="2019" name="Int. J. Syst. Evol. Microbiol.">
        <title>The Global Catalogue of Microorganisms (GCM) 10K type strain sequencing project: providing services to taxonomists for standard genome sequencing and annotation.</title>
        <authorList>
            <consortium name="The Broad Institute Genomics Platform"/>
            <consortium name="The Broad Institute Genome Sequencing Center for Infectious Disease"/>
            <person name="Wu L."/>
            <person name="Ma J."/>
        </authorList>
    </citation>
    <scope>NUCLEOTIDE SEQUENCE [LARGE SCALE GENOMIC DNA]</scope>
    <source>
        <strain evidence="8">CGMCC 4.7106</strain>
    </source>
</reference>
<keyword evidence="3 5" id="KW-1133">Transmembrane helix</keyword>
<evidence type="ECO:0000256" key="5">
    <source>
        <dbReference type="SAM" id="Phobius"/>
    </source>
</evidence>
<evidence type="ECO:0000313" key="8">
    <source>
        <dbReference type="Proteomes" id="UP001596096"/>
    </source>
</evidence>
<evidence type="ECO:0000256" key="4">
    <source>
        <dbReference type="ARBA" id="ARBA00023136"/>
    </source>
</evidence>
<evidence type="ECO:0000259" key="6">
    <source>
        <dbReference type="Pfam" id="PF06271"/>
    </source>
</evidence>
<evidence type="ECO:0000256" key="2">
    <source>
        <dbReference type="ARBA" id="ARBA00022692"/>
    </source>
</evidence>
<proteinExistence type="predicted"/>
<evidence type="ECO:0000256" key="3">
    <source>
        <dbReference type="ARBA" id="ARBA00022989"/>
    </source>
</evidence>
<evidence type="ECO:0000256" key="1">
    <source>
        <dbReference type="ARBA" id="ARBA00004141"/>
    </source>
</evidence>
<feature type="transmembrane region" description="Helical" evidence="5">
    <location>
        <begin position="222"/>
        <end position="240"/>
    </location>
</feature>
<keyword evidence="8" id="KW-1185">Reference proteome</keyword>